<dbReference type="Proteomes" id="UP001279734">
    <property type="component" value="Unassembled WGS sequence"/>
</dbReference>
<name>A0AAD3P7P6_NEPGR</name>
<evidence type="ECO:0000313" key="1">
    <source>
        <dbReference type="EMBL" id="GMG99288.1"/>
    </source>
</evidence>
<dbReference type="EMBL" id="BSYO01000001">
    <property type="protein sequence ID" value="GMG99288.1"/>
    <property type="molecule type" value="Genomic_DNA"/>
</dbReference>
<dbReference type="AlphaFoldDB" id="A0AAD3P7P6"/>
<organism evidence="1 2">
    <name type="scientific">Nepenthes gracilis</name>
    <name type="common">Slender pitcher plant</name>
    <dbReference type="NCBI Taxonomy" id="150966"/>
    <lineage>
        <taxon>Eukaryota</taxon>
        <taxon>Viridiplantae</taxon>
        <taxon>Streptophyta</taxon>
        <taxon>Embryophyta</taxon>
        <taxon>Tracheophyta</taxon>
        <taxon>Spermatophyta</taxon>
        <taxon>Magnoliopsida</taxon>
        <taxon>eudicotyledons</taxon>
        <taxon>Gunneridae</taxon>
        <taxon>Pentapetalae</taxon>
        <taxon>Caryophyllales</taxon>
        <taxon>Nepenthaceae</taxon>
        <taxon>Nepenthes</taxon>
    </lineage>
</organism>
<gene>
    <name evidence="1" type="ORF">Nepgr_001128</name>
</gene>
<reference evidence="1" key="1">
    <citation type="submission" date="2023-05" db="EMBL/GenBank/DDBJ databases">
        <title>Nepenthes gracilis genome sequencing.</title>
        <authorList>
            <person name="Fukushima K."/>
        </authorList>
    </citation>
    <scope>NUCLEOTIDE SEQUENCE</scope>
    <source>
        <strain evidence="1">SING2019-196</strain>
    </source>
</reference>
<proteinExistence type="predicted"/>
<evidence type="ECO:0000313" key="2">
    <source>
        <dbReference type="Proteomes" id="UP001279734"/>
    </source>
</evidence>
<accession>A0AAD3P7P6</accession>
<sequence length="74" mass="8386">MHAVFKNITEERVSTRKEELRKRHGLSPKFPLFLAMSTRSLGSLSSSQRRYSSASLLHLKPLVPAPYVFFVPGV</sequence>
<keyword evidence="2" id="KW-1185">Reference proteome</keyword>
<protein>
    <submittedName>
        <fullName evidence="1">Uncharacterized protein</fullName>
    </submittedName>
</protein>
<comment type="caution">
    <text evidence="1">The sequence shown here is derived from an EMBL/GenBank/DDBJ whole genome shotgun (WGS) entry which is preliminary data.</text>
</comment>